<dbReference type="InterPro" id="IPR022293">
    <property type="entry name" value="Integrating-conj_element"/>
</dbReference>
<sequence length="259" mass="29874">MILFIGATMKLSKPLALLIPLVLSFPTFSTSVSQNENLTKQVFSQSNTSTQQQNHTQSLTENKWSEWGLTERDWQQYETVMKHGARGIWTPNIDPLTALGVEATTEEERRRYARLLAKKEFERAEKEIAFQIAYTQAFNELYPNILPFNVGDSQIQSGNIRRIIYFTRINDCQECGRDMMKLLNYAGDTQVDIYVVDSRKDDNKIRDWALANHINVEKVKKRQITLNHDLNLSWAKYAKGKMPAAFGIDGEGQWINLTY</sequence>
<dbReference type="AlphaFoldDB" id="A0A4S2Q384"/>
<evidence type="ECO:0000313" key="3">
    <source>
        <dbReference type="Proteomes" id="UP000306758"/>
    </source>
</evidence>
<feature type="chain" id="PRO_5020570121" evidence="1">
    <location>
        <begin position="30"/>
        <end position="259"/>
    </location>
</feature>
<gene>
    <name evidence="2" type="ORF">D3M78_01125</name>
</gene>
<comment type="caution">
    <text evidence="2">The sequence shown here is derived from an EMBL/GenBank/DDBJ whole genome shotgun (WGS) entry which is preliminary data.</text>
</comment>
<dbReference type="NCBIfam" id="TIGR03759">
    <property type="entry name" value="conj_TIGR03759"/>
    <property type="match status" value="1"/>
</dbReference>
<dbReference type="EMBL" id="QXNI01000006">
    <property type="protein sequence ID" value="THA11022.1"/>
    <property type="molecule type" value="Genomic_DNA"/>
</dbReference>
<keyword evidence="1" id="KW-0732">Signal</keyword>
<name>A0A4S2Q384_9PAST</name>
<evidence type="ECO:0000313" key="2">
    <source>
        <dbReference type="EMBL" id="THA11022.1"/>
    </source>
</evidence>
<accession>A0A4S2Q384</accession>
<protein>
    <submittedName>
        <fullName evidence="2">TIGR03759 family integrating conjugative element protein</fullName>
    </submittedName>
</protein>
<evidence type="ECO:0000256" key="1">
    <source>
        <dbReference type="SAM" id="SignalP"/>
    </source>
</evidence>
<dbReference type="Proteomes" id="UP000306758">
    <property type="component" value="Unassembled WGS sequence"/>
</dbReference>
<organism evidence="2 3">
    <name type="scientific">Rodentibacter pneumotropicus</name>
    <dbReference type="NCBI Taxonomy" id="758"/>
    <lineage>
        <taxon>Bacteria</taxon>
        <taxon>Pseudomonadati</taxon>
        <taxon>Pseudomonadota</taxon>
        <taxon>Gammaproteobacteria</taxon>
        <taxon>Pasteurellales</taxon>
        <taxon>Pasteurellaceae</taxon>
        <taxon>Rodentibacter</taxon>
    </lineage>
</organism>
<proteinExistence type="predicted"/>
<reference evidence="2 3" key="1">
    <citation type="journal article" date="2019" name="Vet. Microbiol.">
        <title>Development of multi locus sequence typing (MLST) of Rodentibacter pneumotropicus.</title>
        <authorList>
            <person name="Adhikary S."/>
            <person name="Bisgaard M."/>
            <person name="Boot R."/>
            <person name="Benga L."/>
            <person name="Nicklas W."/>
            <person name="Christensen H."/>
        </authorList>
    </citation>
    <scope>NUCLEOTIDE SEQUENCE [LARGE SCALE GENOMIC DNA]</scope>
    <source>
        <strain evidence="2 3">Ac84</strain>
    </source>
</reference>
<feature type="signal peptide" evidence="1">
    <location>
        <begin position="1"/>
        <end position="29"/>
    </location>
</feature>